<keyword evidence="3" id="KW-1185">Reference proteome</keyword>
<protein>
    <submittedName>
        <fullName evidence="2">Uncharacterized protein</fullName>
    </submittedName>
</protein>
<organism evidence="2 3">
    <name type="scientific">Acidianus manzaensis</name>
    <dbReference type="NCBI Taxonomy" id="282676"/>
    <lineage>
        <taxon>Archaea</taxon>
        <taxon>Thermoproteota</taxon>
        <taxon>Thermoprotei</taxon>
        <taxon>Sulfolobales</taxon>
        <taxon>Sulfolobaceae</taxon>
        <taxon>Acidianus</taxon>
    </lineage>
</organism>
<evidence type="ECO:0000313" key="3">
    <source>
        <dbReference type="Proteomes" id="UP000193404"/>
    </source>
</evidence>
<accession>A0A1W6K1T6</accession>
<keyword evidence="1" id="KW-0812">Transmembrane</keyword>
<reference evidence="2 3" key="1">
    <citation type="submission" date="2017-03" db="EMBL/GenBank/DDBJ databases">
        <title>Sulfur activation and transportation mechanism of thermophilic Archaea Acidianus manzaensis YN-25.</title>
        <authorList>
            <person name="Ma Y."/>
            <person name="Yang Y."/>
            <person name="Xia J."/>
        </authorList>
    </citation>
    <scope>NUCLEOTIDE SEQUENCE [LARGE SCALE GENOMIC DNA]</scope>
    <source>
        <strain evidence="2 3">YN-25</strain>
    </source>
</reference>
<dbReference type="EMBL" id="CP020477">
    <property type="protein sequence ID" value="ARM76432.1"/>
    <property type="molecule type" value="Genomic_DNA"/>
</dbReference>
<keyword evidence="1" id="KW-1133">Transmembrane helix</keyword>
<feature type="transmembrane region" description="Helical" evidence="1">
    <location>
        <begin position="183"/>
        <end position="201"/>
    </location>
</feature>
<name>A0A1W6K1T6_9CREN</name>
<proteinExistence type="predicted"/>
<evidence type="ECO:0000256" key="1">
    <source>
        <dbReference type="SAM" id="Phobius"/>
    </source>
</evidence>
<dbReference type="AlphaFoldDB" id="A0A1W6K1T6"/>
<feature type="transmembrane region" description="Helical" evidence="1">
    <location>
        <begin position="130"/>
        <end position="150"/>
    </location>
</feature>
<dbReference type="Proteomes" id="UP000193404">
    <property type="component" value="Chromosome"/>
</dbReference>
<evidence type="ECO:0000313" key="2">
    <source>
        <dbReference type="EMBL" id="ARM76432.1"/>
    </source>
</evidence>
<keyword evidence="1" id="KW-0472">Membrane</keyword>
<gene>
    <name evidence="2" type="ORF">B6F84_10650</name>
</gene>
<dbReference type="STRING" id="282676.B6F84_10650"/>
<dbReference type="KEGG" id="aman:B6F84_10650"/>
<sequence length="210" mass="22740">MRKLALLLLAIPMLAIISLASSINIISTPPVSPQAGTYFYLEFQFSPVNGTPQPYAIFVGNSVNNLTEVAEGYTNQNGTGYARVPVINSQIEYIDIVWVNVNYSVIQIFPQTTNTSTTTTSITLNNSQGFSFALPGWVNWIVGALIMLALMGIGYKFMGAGGLAVFGVIGVFLSAYFGLIPFYIIYIFVFIVAILGARILTRQLGGGDEE</sequence>